<accession>T1J2Z3</accession>
<evidence type="ECO:0000256" key="1">
    <source>
        <dbReference type="SAM" id="Phobius"/>
    </source>
</evidence>
<evidence type="ECO:0008006" key="4">
    <source>
        <dbReference type="Google" id="ProtNLM"/>
    </source>
</evidence>
<dbReference type="Proteomes" id="UP000014500">
    <property type="component" value="Unassembled WGS sequence"/>
</dbReference>
<evidence type="ECO:0000313" key="2">
    <source>
        <dbReference type="EnsemblMetazoa" id="SMAR007948-PA"/>
    </source>
</evidence>
<dbReference type="EnsemblMetazoa" id="SMAR007948-RA">
    <property type="protein sequence ID" value="SMAR007948-PA"/>
    <property type="gene ID" value="SMAR007948"/>
</dbReference>
<reference evidence="2" key="2">
    <citation type="submission" date="2015-02" db="UniProtKB">
        <authorList>
            <consortium name="EnsemblMetazoa"/>
        </authorList>
    </citation>
    <scope>IDENTIFICATION</scope>
</reference>
<organism evidence="2 3">
    <name type="scientific">Strigamia maritima</name>
    <name type="common">European centipede</name>
    <name type="synonym">Geophilus maritimus</name>
    <dbReference type="NCBI Taxonomy" id="126957"/>
    <lineage>
        <taxon>Eukaryota</taxon>
        <taxon>Metazoa</taxon>
        <taxon>Ecdysozoa</taxon>
        <taxon>Arthropoda</taxon>
        <taxon>Myriapoda</taxon>
        <taxon>Chilopoda</taxon>
        <taxon>Pleurostigmophora</taxon>
        <taxon>Geophilomorpha</taxon>
        <taxon>Linotaeniidae</taxon>
        <taxon>Strigamia</taxon>
    </lineage>
</organism>
<dbReference type="GO" id="GO:0016020">
    <property type="term" value="C:membrane"/>
    <property type="evidence" value="ECO:0007669"/>
    <property type="project" value="TreeGrafter"/>
</dbReference>
<sequence>MNVYFNPESSTIDNSLTMSSNFTFNSTSEYEDPIVLWLNAITLPTALNYTLIGVYIILFILIALPIIGIVLFFLINYGGSFVIYLVYRIKYRLKNGKSGLDRDEAREAILTWWYWVAKIWFGYQVIGSENIPVHEATIGVFTHGQCPVFAGGLSAFLIRVRKAPYAVVIDKNHGNAPIIKDFASLFNMSGWTREECIKFLQEGTDVITLPGGRHEVFYSDSNYELDWGKRNGYAKLAKATKATILPGFCMNLQEACWVPFFLKPFVNGRFASKKFPIVVGWGCLPVKLVTILGPTIQCDESKTVDDIANETLDAVRKLRDTYQRLPGNKFYALLDRFRTIKYKTNFATI</sequence>
<reference evidence="3" key="1">
    <citation type="submission" date="2011-05" db="EMBL/GenBank/DDBJ databases">
        <authorList>
            <person name="Richards S.R."/>
            <person name="Qu J."/>
            <person name="Jiang H."/>
            <person name="Jhangiani S.N."/>
            <person name="Agravi P."/>
            <person name="Goodspeed R."/>
            <person name="Gross S."/>
            <person name="Mandapat C."/>
            <person name="Jackson L."/>
            <person name="Mathew T."/>
            <person name="Pu L."/>
            <person name="Thornton R."/>
            <person name="Saada N."/>
            <person name="Wilczek-Boney K.B."/>
            <person name="Lee S."/>
            <person name="Kovar C."/>
            <person name="Wu Y."/>
            <person name="Scherer S.E."/>
            <person name="Worley K.C."/>
            <person name="Muzny D.M."/>
            <person name="Gibbs R."/>
        </authorList>
    </citation>
    <scope>NUCLEOTIDE SEQUENCE</scope>
    <source>
        <strain evidence="3">Brora</strain>
    </source>
</reference>
<name>T1J2Z3_STRMM</name>
<dbReference type="EMBL" id="JH431814">
    <property type="status" value="NOT_ANNOTATED_CDS"/>
    <property type="molecule type" value="Genomic_DNA"/>
</dbReference>
<dbReference type="PhylomeDB" id="T1J2Z3"/>
<keyword evidence="1" id="KW-0812">Transmembrane</keyword>
<keyword evidence="3" id="KW-1185">Reference proteome</keyword>
<dbReference type="eggNOG" id="KOG4321">
    <property type="taxonomic scope" value="Eukaryota"/>
</dbReference>
<dbReference type="PANTHER" id="PTHR22753">
    <property type="entry name" value="TRANSMEMBRANE PROTEIN 68"/>
    <property type="match status" value="1"/>
</dbReference>
<dbReference type="AlphaFoldDB" id="T1J2Z3"/>
<dbReference type="PANTHER" id="PTHR22753:SF14">
    <property type="entry name" value="MONOACYLGLYCEROL_DIACYLGLYCEROL O-ACYLTRANSFERASE"/>
    <property type="match status" value="1"/>
</dbReference>
<proteinExistence type="predicted"/>
<evidence type="ECO:0000313" key="3">
    <source>
        <dbReference type="Proteomes" id="UP000014500"/>
    </source>
</evidence>
<dbReference type="STRING" id="126957.T1J2Z3"/>
<protein>
    <recommendedName>
        <fullName evidence="4">Acyltransferase</fullName>
    </recommendedName>
</protein>
<dbReference type="OMA" id="WFTHVLK"/>
<feature type="transmembrane region" description="Helical" evidence="1">
    <location>
        <begin position="54"/>
        <end position="87"/>
    </location>
</feature>
<dbReference type="HOGENOM" id="CLU_056812_0_0_1"/>
<keyword evidence="1" id="KW-1133">Transmembrane helix</keyword>
<keyword evidence="1" id="KW-0472">Membrane</keyword>